<dbReference type="InterPro" id="IPR029058">
    <property type="entry name" value="AB_hydrolase_fold"/>
</dbReference>
<comment type="caution">
    <text evidence="3">The sequence shown here is derived from an EMBL/GenBank/DDBJ whole genome shotgun (WGS) entry which is preliminary data.</text>
</comment>
<evidence type="ECO:0000313" key="4">
    <source>
        <dbReference type="Proteomes" id="UP000325081"/>
    </source>
</evidence>
<name>A0A5A7RHH3_STRAF</name>
<keyword evidence="4" id="KW-1185">Reference proteome</keyword>
<dbReference type="EMBL" id="BKCP01012737">
    <property type="protein sequence ID" value="GER56655.1"/>
    <property type="molecule type" value="Genomic_DNA"/>
</dbReference>
<dbReference type="PANTHER" id="PTHR23024">
    <property type="entry name" value="ARYLACETAMIDE DEACETYLASE"/>
    <property type="match status" value="1"/>
</dbReference>
<gene>
    <name evidence="3" type="ORF">STAS_34406</name>
</gene>
<feature type="domain" description="Alpha/beta hydrolase fold-3" evidence="2">
    <location>
        <begin position="24"/>
        <end position="110"/>
    </location>
</feature>
<dbReference type="Proteomes" id="UP000325081">
    <property type="component" value="Unassembled WGS sequence"/>
</dbReference>
<reference evidence="4" key="1">
    <citation type="journal article" date="2019" name="Curr. Biol.">
        <title>Genome Sequence of Striga asiatica Provides Insight into the Evolution of Plant Parasitism.</title>
        <authorList>
            <person name="Yoshida S."/>
            <person name="Kim S."/>
            <person name="Wafula E.K."/>
            <person name="Tanskanen J."/>
            <person name="Kim Y.M."/>
            <person name="Honaas L."/>
            <person name="Yang Z."/>
            <person name="Spallek T."/>
            <person name="Conn C.E."/>
            <person name="Ichihashi Y."/>
            <person name="Cheong K."/>
            <person name="Cui S."/>
            <person name="Der J.P."/>
            <person name="Gundlach H."/>
            <person name="Jiao Y."/>
            <person name="Hori C."/>
            <person name="Ishida J.K."/>
            <person name="Kasahara H."/>
            <person name="Kiba T."/>
            <person name="Kim M.S."/>
            <person name="Koo N."/>
            <person name="Laohavisit A."/>
            <person name="Lee Y.H."/>
            <person name="Lumba S."/>
            <person name="McCourt P."/>
            <person name="Mortimer J.C."/>
            <person name="Mutuku J.M."/>
            <person name="Nomura T."/>
            <person name="Sasaki-Sekimoto Y."/>
            <person name="Seto Y."/>
            <person name="Wang Y."/>
            <person name="Wakatake T."/>
            <person name="Sakakibara H."/>
            <person name="Demura T."/>
            <person name="Yamaguchi S."/>
            <person name="Yoneyama K."/>
            <person name="Manabe R.I."/>
            <person name="Nelson D.C."/>
            <person name="Schulman A.H."/>
            <person name="Timko M.P."/>
            <person name="dePamphilis C.W."/>
            <person name="Choi D."/>
            <person name="Shirasu K."/>
        </authorList>
    </citation>
    <scope>NUCLEOTIDE SEQUENCE [LARGE SCALE GENOMIC DNA]</scope>
    <source>
        <strain evidence="4">cv. UVA1</strain>
    </source>
</reference>
<protein>
    <submittedName>
        <fullName evidence="3">Alpha/beta-Hydrolases superfamily protein</fullName>
    </submittedName>
</protein>
<evidence type="ECO:0000313" key="3">
    <source>
        <dbReference type="EMBL" id="GER56655.1"/>
    </source>
</evidence>
<organism evidence="3 4">
    <name type="scientific">Striga asiatica</name>
    <name type="common">Asiatic witchweed</name>
    <name type="synonym">Buchnera asiatica</name>
    <dbReference type="NCBI Taxonomy" id="4170"/>
    <lineage>
        <taxon>Eukaryota</taxon>
        <taxon>Viridiplantae</taxon>
        <taxon>Streptophyta</taxon>
        <taxon>Embryophyta</taxon>
        <taxon>Tracheophyta</taxon>
        <taxon>Spermatophyta</taxon>
        <taxon>Magnoliopsida</taxon>
        <taxon>eudicotyledons</taxon>
        <taxon>Gunneridae</taxon>
        <taxon>Pentapetalae</taxon>
        <taxon>asterids</taxon>
        <taxon>lamiids</taxon>
        <taxon>Lamiales</taxon>
        <taxon>Orobanchaceae</taxon>
        <taxon>Buchnereae</taxon>
        <taxon>Striga</taxon>
    </lineage>
</organism>
<dbReference type="PANTHER" id="PTHR23024:SF479">
    <property type="entry name" value="CARBOXYLESTERASE 2-RELATED"/>
    <property type="match status" value="1"/>
</dbReference>
<dbReference type="Gene3D" id="3.40.50.1820">
    <property type="entry name" value="alpha/beta hydrolase"/>
    <property type="match status" value="1"/>
</dbReference>
<dbReference type="Pfam" id="PF07859">
    <property type="entry name" value="Abhydrolase_3"/>
    <property type="match status" value="1"/>
</dbReference>
<dbReference type="OrthoDB" id="408631at2759"/>
<dbReference type="AlphaFoldDB" id="A0A5A7RHH3"/>
<evidence type="ECO:0000256" key="1">
    <source>
        <dbReference type="ARBA" id="ARBA00010515"/>
    </source>
</evidence>
<evidence type="ECO:0000259" key="2">
    <source>
        <dbReference type="Pfam" id="PF07859"/>
    </source>
</evidence>
<dbReference type="InterPro" id="IPR050466">
    <property type="entry name" value="Carboxylest/Gibb_receptor"/>
</dbReference>
<dbReference type="InterPro" id="IPR013094">
    <property type="entry name" value="AB_hydrolase_3"/>
</dbReference>
<comment type="similarity">
    <text evidence="1">Belongs to the 'GDXG' lipolytic enzyme family.</text>
</comment>
<keyword evidence="3" id="KW-0378">Hydrolase</keyword>
<accession>A0A5A7RHH3</accession>
<dbReference type="SUPFAM" id="SSF53474">
    <property type="entry name" value="alpha/beta-Hydrolases"/>
    <property type="match status" value="1"/>
</dbReference>
<dbReference type="GO" id="GO:0016787">
    <property type="term" value="F:hydrolase activity"/>
    <property type="evidence" value="ECO:0007669"/>
    <property type="project" value="UniProtKB-KW"/>
</dbReference>
<proteinExistence type="inferred from homology"/>
<sequence>MVVRSSVSGASFGLRFSGLISIHPFFGAGKPEKLWDFLCPDSKGPDDVRLNPAADPDLLARLGCNRVLVCVAEKDFLRNRGLIYFEGLRKSDFRGSVEFFESVGEGHVFHLLDPVYDGSVVLMDRVVEFISGSQVRAHF</sequence>